<accession>A0A2X0J992</accession>
<sequence length="64" mass="7395">MNGQSPRQPRPGENESIEDAARRLQEEMQTAVRHLREQVLQWPALGRPQPDRTHADDPDRSHDS</sequence>
<dbReference type="EMBL" id="QKYN01000018">
    <property type="protein sequence ID" value="RAG86866.1"/>
    <property type="molecule type" value="Genomic_DNA"/>
</dbReference>
<evidence type="ECO:0000313" key="3">
    <source>
        <dbReference type="Proteomes" id="UP000248889"/>
    </source>
</evidence>
<gene>
    <name evidence="2" type="ORF">DN069_04200</name>
</gene>
<proteinExistence type="predicted"/>
<organism evidence="2 3">
    <name type="scientific">Streptacidiphilus pinicola</name>
    <dbReference type="NCBI Taxonomy" id="2219663"/>
    <lineage>
        <taxon>Bacteria</taxon>
        <taxon>Bacillati</taxon>
        <taxon>Actinomycetota</taxon>
        <taxon>Actinomycetes</taxon>
        <taxon>Kitasatosporales</taxon>
        <taxon>Streptomycetaceae</taxon>
        <taxon>Streptacidiphilus</taxon>
    </lineage>
</organism>
<feature type="compositionally biased region" description="Basic and acidic residues" evidence="1">
    <location>
        <begin position="49"/>
        <end position="64"/>
    </location>
</feature>
<comment type="caution">
    <text evidence="2">The sequence shown here is derived from an EMBL/GenBank/DDBJ whole genome shotgun (WGS) entry which is preliminary data.</text>
</comment>
<dbReference type="AlphaFoldDB" id="A0A2X0J992"/>
<feature type="region of interest" description="Disordered" evidence="1">
    <location>
        <begin position="34"/>
        <end position="64"/>
    </location>
</feature>
<keyword evidence="3" id="KW-1185">Reference proteome</keyword>
<name>A0A2X0J992_9ACTN</name>
<evidence type="ECO:0000313" key="2">
    <source>
        <dbReference type="EMBL" id="RAG86866.1"/>
    </source>
</evidence>
<dbReference type="OrthoDB" id="9894696at2"/>
<protein>
    <submittedName>
        <fullName evidence="2">Uncharacterized protein</fullName>
    </submittedName>
</protein>
<dbReference type="RefSeq" id="WP_111499447.1">
    <property type="nucleotide sequence ID" value="NZ_QKYN01000018.1"/>
</dbReference>
<dbReference type="Proteomes" id="UP000248889">
    <property type="component" value="Unassembled WGS sequence"/>
</dbReference>
<reference evidence="2 3" key="1">
    <citation type="submission" date="2018-06" db="EMBL/GenBank/DDBJ databases">
        <title>Streptacidiphilus pinicola sp. nov., isolated from pine grove soil.</title>
        <authorList>
            <person name="Roh S.G."/>
            <person name="Park S."/>
            <person name="Kim M.-K."/>
            <person name="Yun B.-R."/>
            <person name="Park J."/>
            <person name="Kim M.J."/>
            <person name="Kim Y.S."/>
            <person name="Kim S.B."/>
        </authorList>
    </citation>
    <scope>NUCLEOTIDE SEQUENCE [LARGE SCALE GENOMIC DNA]</scope>
    <source>
        <strain evidence="2 3">MMS16-CNU450</strain>
    </source>
</reference>
<evidence type="ECO:0000256" key="1">
    <source>
        <dbReference type="SAM" id="MobiDB-lite"/>
    </source>
</evidence>